<feature type="domain" description="GGDEF" evidence="5">
    <location>
        <begin position="1514"/>
        <end position="1647"/>
    </location>
</feature>
<organism evidence="6 7">
    <name type="scientific">Legionella maioricensis</name>
    <dbReference type="NCBI Taxonomy" id="2896528"/>
    <lineage>
        <taxon>Bacteria</taxon>
        <taxon>Pseudomonadati</taxon>
        <taxon>Pseudomonadota</taxon>
        <taxon>Gammaproteobacteria</taxon>
        <taxon>Legionellales</taxon>
        <taxon>Legionellaceae</taxon>
        <taxon>Legionella</taxon>
    </lineage>
</organism>
<dbReference type="NCBIfam" id="TIGR00254">
    <property type="entry name" value="GGDEF"/>
    <property type="match status" value="1"/>
</dbReference>
<accession>A0A9X2ICU6</accession>
<feature type="domain" description="EAL" evidence="4">
    <location>
        <begin position="1656"/>
        <end position="1910"/>
    </location>
</feature>
<dbReference type="InterPro" id="IPR011009">
    <property type="entry name" value="Kinase-like_dom_sf"/>
</dbReference>
<dbReference type="CDD" id="cd01949">
    <property type="entry name" value="GGDEF"/>
    <property type="match status" value="1"/>
</dbReference>
<name>A0A9X2ICU6_9GAMM</name>
<dbReference type="PROSITE" id="PS50011">
    <property type="entry name" value="PROTEIN_KINASE_DOM"/>
    <property type="match status" value="1"/>
</dbReference>
<dbReference type="InterPro" id="IPR027417">
    <property type="entry name" value="P-loop_NTPase"/>
</dbReference>
<dbReference type="InterPro" id="IPR053159">
    <property type="entry name" value="Hybrid_Histidine_Kinase"/>
</dbReference>
<evidence type="ECO:0000256" key="2">
    <source>
        <dbReference type="ARBA" id="ARBA00004167"/>
    </source>
</evidence>
<protein>
    <submittedName>
        <fullName evidence="6">EAL domain-containing protein</fullName>
    </submittedName>
</protein>
<dbReference type="InterPro" id="IPR029016">
    <property type="entry name" value="GAF-like_dom_sf"/>
</dbReference>
<dbReference type="InterPro" id="IPR003018">
    <property type="entry name" value="GAF"/>
</dbReference>
<dbReference type="CDD" id="cd14014">
    <property type="entry name" value="STKc_PknB_like"/>
    <property type="match status" value="1"/>
</dbReference>
<keyword evidence="7" id="KW-1185">Reference proteome</keyword>
<feature type="domain" description="Protein kinase" evidence="3">
    <location>
        <begin position="7"/>
        <end position="267"/>
    </location>
</feature>
<comment type="cofactor">
    <cofactor evidence="1">
        <name>Mg(2+)</name>
        <dbReference type="ChEBI" id="CHEBI:18420"/>
    </cofactor>
</comment>
<dbReference type="Pfam" id="PF00563">
    <property type="entry name" value="EAL"/>
    <property type="match status" value="1"/>
</dbReference>
<dbReference type="InterPro" id="IPR041664">
    <property type="entry name" value="AAA_16"/>
</dbReference>
<reference evidence="6" key="1">
    <citation type="submission" date="2021-11" db="EMBL/GenBank/DDBJ databases">
        <title>Legionella maioricencis sp. nov., a new species isolated from hot water samples in Mallorca.</title>
        <authorList>
            <person name="Crespi S."/>
            <person name="Drasar V."/>
            <person name="Salva-Serra F."/>
            <person name="Jaen-Luchoro D."/>
            <person name="Pineiro-Iglesias B."/>
            <person name="Aliaga F."/>
            <person name="Fernandez-Juarez V."/>
            <person name="Coll G."/>
            <person name="Moore E.R.B."/>
            <person name="Bennasar-Figueras A."/>
        </authorList>
    </citation>
    <scope>NUCLEOTIDE SEQUENCE</scope>
    <source>
        <strain evidence="6">HCPI-6</strain>
    </source>
</reference>
<dbReference type="GO" id="GO:0016020">
    <property type="term" value="C:membrane"/>
    <property type="evidence" value="ECO:0007669"/>
    <property type="project" value="UniProtKB-SubCell"/>
</dbReference>
<dbReference type="Pfam" id="PF01590">
    <property type="entry name" value="GAF"/>
    <property type="match status" value="1"/>
</dbReference>
<dbReference type="Gene3D" id="3.40.50.300">
    <property type="entry name" value="P-loop containing nucleotide triphosphate hydrolases"/>
    <property type="match status" value="1"/>
</dbReference>
<dbReference type="SUPFAM" id="SSF141868">
    <property type="entry name" value="EAL domain-like"/>
    <property type="match status" value="1"/>
</dbReference>
<dbReference type="InterPro" id="IPR043128">
    <property type="entry name" value="Rev_trsase/Diguanyl_cyclase"/>
</dbReference>
<dbReference type="SUPFAM" id="SSF55781">
    <property type="entry name" value="GAF domain-like"/>
    <property type="match status" value="1"/>
</dbReference>
<proteinExistence type="predicted"/>
<gene>
    <name evidence="6" type="ORF">LOX96_12145</name>
</gene>
<dbReference type="SUPFAM" id="SSF52540">
    <property type="entry name" value="P-loop containing nucleoside triphosphate hydrolases"/>
    <property type="match status" value="1"/>
</dbReference>
<dbReference type="SMART" id="SM00267">
    <property type="entry name" value="GGDEF"/>
    <property type="match status" value="1"/>
</dbReference>
<dbReference type="InterPro" id="IPR035919">
    <property type="entry name" value="EAL_sf"/>
</dbReference>
<evidence type="ECO:0000256" key="1">
    <source>
        <dbReference type="ARBA" id="ARBA00001946"/>
    </source>
</evidence>
<dbReference type="Pfam" id="PF00069">
    <property type="entry name" value="Pkinase"/>
    <property type="match status" value="1"/>
</dbReference>
<dbReference type="Gene3D" id="3.30.70.270">
    <property type="match status" value="1"/>
</dbReference>
<dbReference type="Gene3D" id="3.20.20.450">
    <property type="entry name" value="EAL domain"/>
    <property type="match status" value="1"/>
</dbReference>
<dbReference type="Pfam" id="PF13191">
    <property type="entry name" value="AAA_16"/>
    <property type="match status" value="1"/>
</dbReference>
<dbReference type="Proteomes" id="UP001139721">
    <property type="component" value="Unassembled WGS sequence"/>
</dbReference>
<dbReference type="PROSITE" id="PS50883">
    <property type="entry name" value="EAL"/>
    <property type="match status" value="1"/>
</dbReference>
<dbReference type="PANTHER" id="PTHR43642">
    <property type="entry name" value="HYBRID SIGNAL TRANSDUCTION HISTIDINE KINASE G"/>
    <property type="match status" value="1"/>
</dbReference>
<evidence type="ECO:0000259" key="3">
    <source>
        <dbReference type="PROSITE" id="PS50011"/>
    </source>
</evidence>
<comment type="caution">
    <text evidence="6">The sequence shown here is derived from an EMBL/GenBank/DDBJ whole genome shotgun (WGS) entry which is preliminary data.</text>
</comment>
<dbReference type="SUPFAM" id="SSF56112">
    <property type="entry name" value="Protein kinase-like (PK-like)"/>
    <property type="match status" value="1"/>
</dbReference>
<dbReference type="GO" id="GO:0005524">
    <property type="term" value="F:ATP binding"/>
    <property type="evidence" value="ECO:0007669"/>
    <property type="project" value="InterPro"/>
</dbReference>
<dbReference type="SUPFAM" id="SSF55073">
    <property type="entry name" value="Nucleotide cyclase"/>
    <property type="match status" value="1"/>
</dbReference>
<dbReference type="GO" id="GO:0004672">
    <property type="term" value="F:protein kinase activity"/>
    <property type="evidence" value="ECO:0007669"/>
    <property type="project" value="InterPro"/>
</dbReference>
<dbReference type="EMBL" id="JAJKBJ010000015">
    <property type="protein sequence ID" value="MCL9684847.1"/>
    <property type="molecule type" value="Genomic_DNA"/>
</dbReference>
<evidence type="ECO:0000313" key="7">
    <source>
        <dbReference type="Proteomes" id="UP001139721"/>
    </source>
</evidence>
<sequence length="1917" mass="219602">MISIAGYILQEKMRQNHNIDTYYAIRLKDKCKVLLKTPNTDCSSSEHFAILQHEFQLLKMIEAPTVIKAHDFLQNTPVPVLILEGVEGQLLTSYCVMNQLELSDFFNLAIQLVDIIGELHQRKIIHKQIKPSNLVIDPEKLNLKLIDLSASIKLSEETFDYLSLDELQDGLAYISPEQTGRINRPVDYRTDFYSLGVTLYEMLTNQLPFQTTDALELVHCHIAKKPPNVSDIRSDTPKMIAAIIDKLLEKMPEKRYSSITGLKADILECLKQWQQSGINSKFTLGLNDIRDHLSISRNLYGRESQVHHLLEAFNRISQGAKEIVFIGGYSGIGKSSLVKEVHKPIVQHKGYYIQGKFDQLRRSIPYSAIVTAFKNLVKQVLSESEYRLKKLKEQLVFALGHIGQVVIDVIPEVELIIGEQPPVPLLNPADAQIRFNLVFQNFVRVFAQSEHPLVMFLDDLQWADNSSLNFIENLLQDHETNYLLIIGAYRDNEINEKHSLQLTINNLKKNNIEFTTLILQPLQLNNIQQLLQDTLSGTSEKMQSLVKSIFDKTQGNPFFINEFLKIIHQEKILFFSYERGSWEWDLTRIQQQSATDNVVNLLTAKINLLPLATQETLKLCSCLGHQFDFKTLSIINNQTTSQTAEQLGQAIETNLIYPLDETYKTLGLVGINDKVTSLTNTLHYQFAHDRIQQATYELIEQKDRPRIHLRIGRLLLKEKSLEEDDERLFDVMKHFNQSIFLIDNMDERLLLAKYNFWAGQRAKSATAYDVANEYLSAGVELLGIENWNNNYDLAFQLYKESAVCKYLIGDFSAADQYFSELLNHAKNALDSLEIYKLKIEMFSTLGKHTEALQMGIDALRRFGVKIPEKPHLIHILIAIYKIKFQLRKTKIENVNLPPMKSLKQRAIVDLITQLFNSAFIINQPLFVLLTCKNISLSLKYGYTDSTSLSLPGYAFIIMHSLDFYDDAISFVSLYNRLKKEYGASNFEGKNQLVLATFIEPYQKSIKMCNNTILKAFSLCCEAGDLVYSNYSNLLLVIHSLTRGKNLNEVKKNIHSALSFMSRVTISDFINVAKFWDYLTQCLENNELSKVEEAGVFEGQILQGKNKTELSFFYSSLTRLYFLLGNFEEAIKAGKNHELYSDYDKGLLSHLEGKFFFAQALFYHLPALAKKERRSTLKRLKQLNFFIAKYAAWCPENYKVYALLMESEFACLEHNQEHVLALYEQAIEMALTNGLGLIAAIACERAGHYCMTFQIDRIANLYLHSAHRYFNEWGALTKVQLLEQKYPTLTFKYNTSNYNVALSNLPQSKTNTKSLDMLALFKFTQLISSEIRLDKLLQKFLMIVLENAGAQRSIILAKVNEQWVMEAEGNLEQQVIYLNKPISESDASPTYPISLLNYVQHTQKPIILNDAIQSELTFQDAYVQQENPRSLLMMPLFYNGQLRRILYLENNSNSYTFTSNHLDSLQLLASQAMTSLENANLYYQATHDPLTGLANRSLLYELFQQATRQIGRTQEKLALLFLDIDYFKVINDTLGHDNGDKLLVHVANILSSILREGDVAARIGGDEFTVILTNILSNDQVTIIVERLLNELSKPVPIDGHLIQITSSMGISLFPTDGHDIQTLLKLADTALYQAKEKGRNQFHYYSTELYEEYQHTHGLDKELQRAYDQQEFFLMYQPVHHAMTGEIIGLEALLRWNHPEKGILAAGDFIHTLEQSQLIIPVSEWGIKTVCQQAKIWHDKKILTGSVAINVSTIQFIRHSLSRVVAEVLTDTQLSPSCIELEITETSFIEYNERFYKEMDSLKEMGIKLVIDDFGTGYSSLSYLKHLPVYKIKIDKAFINNCHNDYLDQTIINAITTIAHKLNIKVIAEGVENSAQLKLLQRQNIDGIQGFYFSRPLTAEHCEKYLKKSLLQKILKE</sequence>
<dbReference type="SMART" id="SM00052">
    <property type="entry name" value="EAL"/>
    <property type="match status" value="1"/>
</dbReference>
<dbReference type="InterPro" id="IPR000160">
    <property type="entry name" value="GGDEF_dom"/>
</dbReference>
<dbReference type="InterPro" id="IPR001633">
    <property type="entry name" value="EAL_dom"/>
</dbReference>
<evidence type="ECO:0000259" key="5">
    <source>
        <dbReference type="PROSITE" id="PS50887"/>
    </source>
</evidence>
<dbReference type="Gene3D" id="1.10.510.10">
    <property type="entry name" value="Transferase(Phosphotransferase) domain 1"/>
    <property type="match status" value="1"/>
</dbReference>
<dbReference type="FunFam" id="3.30.70.270:FF:000001">
    <property type="entry name" value="Diguanylate cyclase domain protein"/>
    <property type="match status" value="1"/>
</dbReference>
<dbReference type="RefSeq" id="WP_250423332.1">
    <property type="nucleotide sequence ID" value="NZ_JAJKBJ010000015.1"/>
</dbReference>
<dbReference type="PANTHER" id="PTHR43642:SF1">
    <property type="entry name" value="HYBRID SIGNAL TRANSDUCTION HISTIDINE KINASE G"/>
    <property type="match status" value="1"/>
</dbReference>
<dbReference type="PROSITE" id="PS50887">
    <property type="entry name" value="GGDEF"/>
    <property type="match status" value="1"/>
</dbReference>
<comment type="subcellular location">
    <subcellularLocation>
        <location evidence="2">Membrane</location>
        <topology evidence="2">Single-pass membrane protein</topology>
    </subcellularLocation>
</comment>
<dbReference type="CDD" id="cd01948">
    <property type="entry name" value="EAL"/>
    <property type="match status" value="1"/>
</dbReference>
<dbReference type="Gene3D" id="3.30.450.40">
    <property type="match status" value="1"/>
</dbReference>
<evidence type="ECO:0000259" key="4">
    <source>
        <dbReference type="PROSITE" id="PS50883"/>
    </source>
</evidence>
<dbReference type="SMART" id="SM00065">
    <property type="entry name" value="GAF"/>
    <property type="match status" value="1"/>
</dbReference>
<dbReference type="InterPro" id="IPR000719">
    <property type="entry name" value="Prot_kinase_dom"/>
</dbReference>
<evidence type="ECO:0000313" key="6">
    <source>
        <dbReference type="EMBL" id="MCL9684847.1"/>
    </source>
</evidence>
<dbReference type="InterPro" id="IPR029787">
    <property type="entry name" value="Nucleotide_cyclase"/>
</dbReference>
<dbReference type="Pfam" id="PF00990">
    <property type="entry name" value="GGDEF"/>
    <property type="match status" value="1"/>
</dbReference>